<dbReference type="Proteomes" id="UP000741863">
    <property type="component" value="Unassembled WGS sequence"/>
</dbReference>
<proteinExistence type="predicted"/>
<sequence>MRKLWLWLVTIAVLIGVLTLTINFINQTTFDHIITNTKEEYGEFSQLLIYDHSSEMYATEEFARLEESEEINSFLNLATEMELTAINQKRGEELYSFVVFFEETQSRLIFYINKDTMSLGGQNYELRQEDNDLIKAIKSLDLAWERIELN</sequence>
<evidence type="ECO:0000313" key="1">
    <source>
        <dbReference type="EMBL" id="MBM7631739.1"/>
    </source>
</evidence>
<protein>
    <recommendedName>
        <fullName evidence="3">DUF4825 domain-containing protein</fullName>
    </recommendedName>
</protein>
<evidence type="ECO:0000313" key="2">
    <source>
        <dbReference type="Proteomes" id="UP000741863"/>
    </source>
</evidence>
<dbReference type="EMBL" id="JAFBEC010000002">
    <property type="protein sequence ID" value="MBM7631739.1"/>
    <property type="molecule type" value="Genomic_DNA"/>
</dbReference>
<accession>A0ABS2P8W2</accession>
<gene>
    <name evidence="1" type="ORF">JOD17_000831</name>
</gene>
<keyword evidence="2" id="KW-1185">Reference proteome</keyword>
<name>A0ABS2P8W2_9BACL</name>
<organism evidence="1 2">
    <name type="scientific">Geomicrobium sediminis</name>
    <dbReference type="NCBI Taxonomy" id="1347788"/>
    <lineage>
        <taxon>Bacteria</taxon>
        <taxon>Bacillati</taxon>
        <taxon>Bacillota</taxon>
        <taxon>Bacilli</taxon>
        <taxon>Bacillales</taxon>
        <taxon>Geomicrobium</taxon>
    </lineage>
</organism>
<evidence type="ECO:0008006" key="3">
    <source>
        <dbReference type="Google" id="ProtNLM"/>
    </source>
</evidence>
<reference evidence="1 2" key="1">
    <citation type="submission" date="2021-01" db="EMBL/GenBank/DDBJ databases">
        <title>Genomic Encyclopedia of Type Strains, Phase IV (KMG-IV): sequencing the most valuable type-strain genomes for metagenomic binning, comparative biology and taxonomic classification.</title>
        <authorList>
            <person name="Goeker M."/>
        </authorList>
    </citation>
    <scope>NUCLEOTIDE SEQUENCE [LARGE SCALE GENOMIC DNA]</scope>
    <source>
        <strain evidence="1 2">DSM 25540</strain>
    </source>
</reference>
<comment type="caution">
    <text evidence="1">The sequence shown here is derived from an EMBL/GenBank/DDBJ whole genome shotgun (WGS) entry which is preliminary data.</text>
</comment>
<dbReference type="RefSeq" id="WP_204695817.1">
    <property type="nucleotide sequence ID" value="NZ_JAFBEC010000002.1"/>
</dbReference>